<gene>
    <name evidence="8" type="primary">bamA</name>
    <name evidence="12" type="ORF">SAMN05444851_1837</name>
</gene>
<dbReference type="InterPro" id="IPR023707">
    <property type="entry name" value="OM_assembly_BamA"/>
</dbReference>
<keyword evidence="13" id="KW-1185">Reference proteome</keyword>
<dbReference type="Pfam" id="PF01103">
    <property type="entry name" value="Omp85"/>
    <property type="match status" value="1"/>
</dbReference>
<evidence type="ECO:0000313" key="12">
    <source>
        <dbReference type="EMBL" id="SEW16972.1"/>
    </source>
</evidence>
<dbReference type="InterPro" id="IPR000184">
    <property type="entry name" value="Bac_surfAg_D15"/>
</dbReference>
<dbReference type="Proteomes" id="UP000199650">
    <property type="component" value="Unassembled WGS sequence"/>
</dbReference>
<evidence type="ECO:0000256" key="9">
    <source>
        <dbReference type="NCBIfam" id="TIGR03303"/>
    </source>
</evidence>
<evidence type="ECO:0000256" key="2">
    <source>
        <dbReference type="ARBA" id="ARBA00022452"/>
    </source>
</evidence>
<feature type="domain" description="POTRA" evidence="11">
    <location>
        <begin position="50"/>
        <end position="117"/>
    </location>
</feature>
<evidence type="ECO:0000256" key="5">
    <source>
        <dbReference type="ARBA" id="ARBA00022737"/>
    </source>
</evidence>
<evidence type="ECO:0000313" key="13">
    <source>
        <dbReference type="Proteomes" id="UP000199650"/>
    </source>
</evidence>
<dbReference type="STRING" id="1173584.SAMN05444851_1837"/>
<dbReference type="PANTHER" id="PTHR12815:SF23">
    <property type="entry name" value="OUTER MEMBRANE PROTEIN ASSEMBLY FACTOR BAMA"/>
    <property type="match status" value="1"/>
</dbReference>
<comment type="subunit">
    <text evidence="8">Part of the Bam complex.</text>
</comment>
<feature type="domain" description="POTRA" evidence="11">
    <location>
        <begin position="371"/>
        <end position="444"/>
    </location>
</feature>
<evidence type="ECO:0000256" key="6">
    <source>
        <dbReference type="ARBA" id="ARBA00023136"/>
    </source>
</evidence>
<keyword evidence="6 8" id="KW-0472">Membrane</keyword>
<dbReference type="HAMAP" id="MF_01430">
    <property type="entry name" value="OM_assembly_BamA"/>
    <property type="match status" value="1"/>
</dbReference>
<organism evidence="12 13">
    <name type="scientific">Aliiroseovarius sediminilitoris</name>
    <dbReference type="NCBI Taxonomy" id="1173584"/>
    <lineage>
        <taxon>Bacteria</taxon>
        <taxon>Pseudomonadati</taxon>
        <taxon>Pseudomonadota</taxon>
        <taxon>Alphaproteobacteria</taxon>
        <taxon>Rhodobacterales</taxon>
        <taxon>Paracoccaceae</taxon>
        <taxon>Aliiroseovarius</taxon>
    </lineage>
</organism>
<sequence>MAFDKRLGSNRFKTTGRGAKGLLTSGGLAFFLAITGVTVTVPHVAVAQSYAFQRIEIEGTQRIEAATILSYLGIAQGEAVSAAQLNDGYQRLVGSGLFEDVQILPRGNTLVVKVREYPTINVVSVEGNRKVKDDVFAPLLKSQPRQVYSPANAELDVQTITELYQAQGRLAAQVTPKIIRRSNNRVDLVFEVVEGRNVEVERLSFVGNRQFSDSRLRRVLETKQAGILRALIRADTYAPERIEFDKQVLRDFYLSRGYVDFKTTGVTSEFSRERDAFFITFSVQEGQQFRFGNITTSSEVNNINAADYQAVHKLRSGVVYSPALMDNAIARMERLAIRNGQDFVRVEPRVTRNERARTLDIDLVLVRGPRIIVERIDIEGNATTLDRVVRNQFRVVEGDPFNPREIREAAERVRALGYFSNSNVEAREGSAPDQVVIDVDVEEAPTGSLSFGGVYSLENGFGLNIAFTERNFLGRGQYLSASYSSGEDTSSFSFKFAEPNFLDRDLELGFEAYYQETAFASSFYNTRSLAIRPSISFPISEYSRLGLRVYGDGAEITDVDNDSSQVLKNEGARGRQVGAGVGLTWSYDTRRTGLDPNRGYLLQFDGDLGGLGADYQYARASALAQAQTKIWNDQVTLTATIEGGILHGLDGNPSRVTDRFRLGPSKLRGFATNGIGPRDLTAINQDTLGGNKFAAARLEAQFPVGLPEEYGITGGLFLDAGTLWGLDDTLGGTIDDSAHLRSSIGASIFWDTPIGPLRFNFSHVLAKEDYDEENSFELTISAEF</sequence>
<dbReference type="OrthoDB" id="9803054at2"/>
<dbReference type="InterPro" id="IPR034746">
    <property type="entry name" value="POTRA"/>
</dbReference>
<proteinExistence type="inferred from homology"/>
<comment type="similarity">
    <text evidence="8">Belongs to the BamA family.</text>
</comment>
<comment type="subcellular location">
    <subcellularLocation>
        <location evidence="8">Cell outer membrane</location>
    </subcellularLocation>
    <subcellularLocation>
        <location evidence="1">Membrane</location>
    </subcellularLocation>
</comment>
<evidence type="ECO:0000256" key="1">
    <source>
        <dbReference type="ARBA" id="ARBA00004370"/>
    </source>
</evidence>
<keyword evidence="4 8" id="KW-0732">Signal</keyword>
<evidence type="ECO:0000256" key="8">
    <source>
        <dbReference type="HAMAP-Rule" id="MF_01430"/>
    </source>
</evidence>
<dbReference type="Gene3D" id="3.10.20.310">
    <property type="entry name" value="membrane protein fhac"/>
    <property type="match status" value="5"/>
</dbReference>
<keyword evidence="10" id="KW-1133">Transmembrane helix</keyword>
<dbReference type="RefSeq" id="WP_091430041.1">
    <property type="nucleotide sequence ID" value="NZ_FOJB01000001.1"/>
</dbReference>
<keyword evidence="2 8" id="KW-1134">Transmembrane beta strand</keyword>
<evidence type="ECO:0000259" key="11">
    <source>
        <dbReference type="PROSITE" id="PS51779"/>
    </source>
</evidence>
<dbReference type="GO" id="GO:0009279">
    <property type="term" value="C:cell outer membrane"/>
    <property type="evidence" value="ECO:0007669"/>
    <property type="project" value="UniProtKB-SubCell"/>
</dbReference>
<dbReference type="Gene3D" id="2.40.160.50">
    <property type="entry name" value="membrane protein fhac: a member of the omp85/tpsb transporter family"/>
    <property type="match status" value="1"/>
</dbReference>
<dbReference type="Pfam" id="PF07244">
    <property type="entry name" value="POTRA"/>
    <property type="match status" value="4"/>
</dbReference>
<keyword evidence="7 8" id="KW-0998">Cell outer membrane</keyword>
<keyword evidence="3 8" id="KW-0812">Transmembrane</keyword>
<dbReference type="PANTHER" id="PTHR12815">
    <property type="entry name" value="SORTING AND ASSEMBLY MACHINERY SAMM50 PROTEIN FAMILY MEMBER"/>
    <property type="match status" value="1"/>
</dbReference>
<dbReference type="InterPro" id="IPR010827">
    <property type="entry name" value="BamA/TamA_POTRA"/>
</dbReference>
<evidence type="ECO:0000256" key="7">
    <source>
        <dbReference type="ARBA" id="ARBA00023237"/>
    </source>
</evidence>
<reference evidence="12 13" key="1">
    <citation type="submission" date="2016-10" db="EMBL/GenBank/DDBJ databases">
        <authorList>
            <person name="de Groot N.N."/>
        </authorList>
    </citation>
    <scope>NUCLEOTIDE SEQUENCE [LARGE SCALE GENOMIC DNA]</scope>
    <source>
        <strain evidence="12 13">DSM 29439</strain>
    </source>
</reference>
<comment type="function">
    <text evidence="8">Part of the outer membrane protein assembly complex, which is involved in assembly and insertion of beta-barrel proteins into the outer membrane.</text>
</comment>
<dbReference type="PIRSF" id="PIRSF006076">
    <property type="entry name" value="OM_assembly_OMP85"/>
    <property type="match status" value="1"/>
</dbReference>
<accession>A0A1I0PRM8</accession>
<evidence type="ECO:0000256" key="3">
    <source>
        <dbReference type="ARBA" id="ARBA00022692"/>
    </source>
</evidence>
<dbReference type="AlphaFoldDB" id="A0A1I0PRM8"/>
<dbReference type="InterPro" id="IPR039910">
    <property type="entry name" value="D15-like"/>
</dbReference>
<protein>
    <recommendedName>
        <fullName evidence="8 9">Outer membrane protein assembly factor BamA</fullName>
    </recommendedName>
</protein>
<name>A0A1I0PRM8_9RHOB</name>
<keyword evidence="5 8" id="KW-0677">Repeat</keyword>
<dbReference type="GO" id="GO:0043165">
    <property type="term" value="P:Gram-negative-bacterium-type cell outer membrane assembly"/>
    <property type="evidence" value="ECO:0007669"/>
    <property type="project" value="UniProtKB-UniRule"/>
</dbReference>
<feature type="transmembrane region" description="Helical" evidence="10">
    <location>
        <begin position="21"/>
        <end position="45"/>
    </location>
</feature>
<evidence type="ECO:0000256" key="10">
    <source>
        <dbReference type="SAM" id="Phobius"/>
    </source>
</evidence>
<dbReference type="PROSITE" id="PS51779">
    <property type="entry name" value="POTRA"/>
    <property type="match status" value="3"/>
</dbReference>
<evidence type="ECO:0000256" key="4">
    <source>
        <dbReference type="ARBA" id="ARBA00022729"/>
    </source>
</evidence>
<dbReference type="EMBL" id="FOJB01000001">
    <property type="protein sequence ID" value="SEW16972.1"/>
    <property type="molecule type" value="Genomic_DNA"/>
</dbReference>
<dbReference type="GO" id="GO:0051205">
    <property type="term" value="P:protein insertion into membrane"/>
    <property type="evidence" value="ECO:0007669"/>
    <property type="project" value="UniProtKB-UniRule"/>
</dbReference>
<feature type="domain" description="POTRA" evidence="11">
    <location>
        <begin position="118"/>
        <end position="195"/>
    </location>
</feature>
<dbReference type="NCBIfam" id="TIGR03303">
    <property type="entry name" value="OM_YaeT"/>
    <property type="match status" value="1"/>
</dbReference>